<dbReference type="InterPro" id="IPR003660">
    <property type="entry name" value="HAMP_dom"/>
</dbReference>
<keyword evidence="5" id="KW-0597">Phosphoprotein</keyword>
<comment type="catalytic activity">
    <reaction evidence="1">
        <text>ATP + protein L-histidine = ADP + protein N-phospho-L-histidine.</text>
        <dbReference type="EC" id="2.7.13.3"/>
    </reaction>
</comment>
<evidence type="ECO:0000256" key="6">
    <source>
        <dbReference type="ARBA" id="ARBA00022679"/>
    </source>
</evidence>
<feature type="domain" description="Histidine kinase" evidence="11">
    <location>
        <begin position="232"/>
        <end position="445"/>
    </location>
</feature>
<dbReference type="RefSeq" id="WP_050130387.1">
    <property type="nucleotide sequence ID" value="NZ_CP124242.1"/>
</dbReference>
<sequence length="451" mass="51764">MKIKFTPRFRVFLRFYLFWLLAALALYYSVLVIRNQVTQTLTHMIQYQMMQKTLASIEEHMRMQPPQNWHEYVQKMNSLFSFPLSIEKTSNLKNRMNKEDYQTLLQDGGLFVHDGFIYKSIKGTDEVLLIGSIIATLNDNSEGISGYEIQLLLFEWGGTIILSFIFSYIWLRPVWNSVNNLRSTAQALSAGDLTARASPKQSYLVRPIALALNSMAAKVQQFVALRQEMSHTMAHELRTPIARIRFHLANYLDHHSDKGDVSDINRVYQELDEVETLISMALNYARFESGSVRIHPRKQYASTWLEEQVKISHLSDRRIDVKLRVSDDLGWIEIDPQVMPYVTQNLLSNAKKYARKNIYLSAERVGERLFVVVEDDGRGINQADYKKIFLPFYRGKVDEEAGISGFGLGLSIALQVVQLHGGSLSVTRSEELGGAKFTLEFPCKYRPPVTT</sequence>
<evidence type="ECO:0000256" key="8">
    <source>
        <dbReference type="ARBA" id="ARBA00022777"/>
    </source>
</evidence>
<comment type="subcellular location">
    <subcellularLocation>
        <location evidence="2">Cell membrane</location>
        <topology evidence="2">Multi-pass membrane protein</topology>
    </subcellularLocation>
</comment>
<evidence type="ECO:0000313" key="13">
    <source>
        <dbReference type="EMBL" id="CNF31280.1"/>
    </source>
</evidence>
<dbReference type="PANTHER" id="PTHR44936">
    <property type="entry name" value="SENSOR PROTEIN CREC"/>
    <property type="match status" value="1"/>
</dbReference>
<evidence type="ECO:0000256" key="7">
    <source>
        <dbReference type="ARBA" id="ARBA00022741"/>
    </source>
</evidence>
<proteinExistence type="predicted"/>
<evidence type="ECO:0000313" key="14">
    <source>
        <dbReference type="Proteomes" id="UP000041356"/>
    </source>
</evidence>
<dbReference type="InterPro" id="IPR005467">
    <property type="entry name" value="His_kinase_dom"/>
</dbReference>
<evidence type="ECO:0000259" key="11">
    <source>
        <dbReference type="PROSITE" id="PS50109"/>
    </source>
</evidence>
<dbReference type="AlphaFoldDB" id="A0A9P1PTT1"/>
<dbReference type="Proteomes" id="UP000041356">
    <property type="component" value="Unassembled WGS sequence"/>
</dbReference>
<dbReference type="GO" id="GO:0005886">
    <property type="term" value="C:plasma membrane"/>
    <property type="evidence" value="ECO:0007669"/>
    <property type="project" value="UniProtKB-SubCell"/>
</dbReference>
<dbReference type="CDD" id="cd00075">
    <property type="entry name" value="HATPase"/>
    <property type="match status" value="1"/>
</dbReference>
<keyword evidence="10" id="KW-0472">Membrane</keyword>
<protein>
    <recommendedName>
        <fullName evidence="3">histidine kinase</fullName>
        <ecNumber evidence="3">2.7.13.3</ecNumber>
    </recommendedName>
</protein>
<dbReference type="EMBL" id="CPZF01000002">
    <property type="protein sequence ID" value="CNF31280.1"/>
    <property type="molecule type" value="Genomic_DNA"/>
</dbReference>
<dbReference type="PRINTS" id="PR00344">
    <property type="entry name" value="BCTRLSENSOR"/>
</dbReference>
<keyword evidence="10" id="KW-0812">Transmembrane</keyword>
<dbReference type="Pfam" id="PF00512">
    <property type="entry name" value="HisKA"/>
    <property type="match status" value="1"/>
</dbReference>
<dbReference type="InterPro" id="IPR036890">
    <property type="entry name" value="HATPase_C_sf"/>
</dbReference>
<feature type="domain" description="HAMP" evidence="12">
    <location>
        <begin position="172"/>
        <end position="224"/>
    </location>
</feature>
<dbReference type="PANTHER" id="PTHR44936:SF10">
    <property type="entry name" value="SENSOR PROTEIN RSTB"/>
    <property type="match status" value="1"/>
</dbReference>
<keyword evidence="6 13" id="KW-0808">Transferase</keyword>
<dbReference type="CDD" id="cd00082">
    <property type="entry name" value="HisKA"/>
    <property type="match status" value="1"/>
</dbReference>
<keyword evidence="4" id="KW-1003">Cell membrane</keyword>
<comment type="caution">
    <text evidence="13">The sequence shown here is derived from an EMBL/GenBank/DDBJ whole genome shotgun (WGS) entry which is preliminary data.</text>
</comment>
<accession>A0A9P1PTT1</accession>
<evidence type="ECO:0000256" key="1">
    <source>
        <dbReference type="ARBA" id="ARBA00000085"/>
    </source>
</evidence>
<dbReference type="InterPro" id="IPR036097">
    <property type="entry name" value="HisK_dim/P_sf"/>
</dbReference>
<dbReference type="InterPro" id="IPR004358">
    <property type="entry name" value="Sig_transdc_His_kin-like_C"/>
</dbReference>
<evidence type="ECO:0000256" key="3">
    <source>
        <dbReference type="ARBA" id="ARBA00012438"/>
    </source>
</evidence>
<dbReference type="InterPro" id="IPR003661">
    <property type="entry name" value="HisK_dim/P_dom"/>
</dbReference>
<dbReference type="SMART" id="SM00304">
    <property type="entry name" value="HAMP"/>
    <property type="match status" value="1"/>
</dbReference>
<dbReference type="PROSITE" id="PS50109">
    <property type="entry name" value="HIS_KIN"/>
    <property type="match status" value="1"/>
</dbReference>
<dbReference type="InterPro" id="IPR003594">
    <property type="entry name" value="HATPase_dom"/>
</dbReference>
<dbReference type="SUPFAM" id="SSF55874">
    <property type="entry name" value="ATPase domain of HSP90 chaperone/DNA topoisomerase II/histidine kinase"/>
    <property type="match status" value="1"/>
</dbReference>
<keyword evidence="8" id="KW-0418">Kinase</keyword>
<evidence type="ECO:0000256" key="5">
    <source>
        <dbReference type="ARBA" id="ARBA00022553"/>
    </source>
</evidence>
<dbReference type="SMART" id="SM00388">
    <property type="entry name" value="HisKA"/>
    <property type="match status" value="1"/>
</dbReference>
<evidence type="ECO:0000256" key="9">
    <source>
        <dbReference type="ARBA" id="ARBA00022840"/>
    </source>
</evidence>
<keyword evidence="10" id="KW-1133">Transmembrane helix</keyword>
<keyword evidence="7" id="KW-0547">Nucleotide-binding</keyword>
<dbReference type="PROSITE" id="PS50885">
    <property type="entry name" value="HAMP"/>
    <property type="match status" value="1"/>
</dbReference>
<evidence type="ECO:0000259" key="12">
    <source>
        <dbReference type="PROSITE" id="PS50885"/>
    </source>
</evidence>
<keyword evidence="9" id="KW-0067">ATP-binding</keyword>
<dbReference type="SMART" id="SM00387">
    <property type="entry name" value="HATPase_c"/>
    <property type="match status" value="1"/>
</dbReference>
<dbReference type="Gene3D" id="1.10.287.130">
    <property type="match status" value="1"/>
</dbReference>
<dbReference type="InterPro" id="IPR050980">
    <property type="entry name" value="2C_sensor_his_kinase"/>
</dbReference>
<evidence type="ECO:0000256" key="10">
    <source>
        <dbReference type="SAM" id="Phobius"/>
    </source>
</evidence>
<reference evidence="13 14" key="1">
    <citation type="submission" date="2015-03" db="EMBL/GenBank/DDBJ databases">
        <authorList>
            <consortium name="Pathogen Informatics"/>
            <person name="Murphy D."/>
        </authorList>
    </citation>
    <scope>NUCLEOTIDE SEQUENCE [LARGE SCALE GENOMIC DNA]</scope>
    <source>
        <strain evidence="13 14">IP27818</strain>
    </source>
</reference>
<evidence type="ECO:0000256" key="4">
    <source>
        <dbReference type="ARBA" id="ARBA00022475"/>
    </source>
</evidence>
<dbReference type="Gene3D" id="3.30.565.10">
    <property type="entry name" value="Histidine kinase-like ATPase, C-terminal domain"/>
    <property type="match status" value="1"/>
</dbReference>
<dbReference type="SUPFAM" id="SSF47384">
    <property type="entry name" value="Homodimeric domain of signal transducing histidine kinase"/>
    <property type="match status" value="1"/>
</dbReference>
<dbReference type="Pfam" id="PF02518">
    <property type="entry name" value="HATPase_c"/>
    <property type="match status" value="1"/>
</dbReference>
<evidence type="ECO:0000256" key="2">
    <source>
        <dbReference type="ARBA" id="ARBA00004651"/>
    </source>
</evidence>
<name>A0A9P1PTT1_YEREN</name>
<dbReference type="EC" id="2.7.13.3" evidence="3"/>
<organism evidence="13 14">
    <name type="scientific">Yersinia enterocolitica</name>
    <dbReference type="NCBI Taxonomy" id="630"/>
    <lineage>
        <taxon>Bacteria</taxon>
        <taxon>Pseudomonadati</taxon>
        <taxon>Pseudomonadota</taxon>
        <taxon>Gammaproteobacteria</taxon>
        <taxon>Enterobacterales</taxon>
        <taxon>Yersiniaceae</taxon>
        <taxon>Yersinia</taxon>
    </lineage>
</organism>
<feature type="transmembrane region" description="Helical" evidence="10">
    <location>
        <begin position="12"/>
        <end position="33"/>
    </location>
</feature>
<dbReference type="GO" id="GO:0000155">
    <property type="term" value="F:phosphorelay sensor kinase activity"/>
    <property type="evidence" value="ECO:0007669"/>
    <property type="project" value="InterPro"/>
</dbReference>
<dbReference type="GO" id="GO:0005524">
    <property type="term" value="F:ATP binding"/>
    <property type="evidence" value="ECO:0007669"/>
    <property type="project" value="UniProtKB-KW"/>
</dbReference>
<gene>
    <name evidence="13" type="primary">rstB_1</name>
    <name evidence="13" type="ORF">ERS137939_01210</name>
</gene>